<dbReference type="InterPro" id="IPR006558">
    <property type="entry name" value="LamG-like"/>
</dbReference>
<dbReference type="SMART" id="SM00560">
    <property type="entry name" value="LamGL"/>
    <property type="match status" value="2"/>
</dbReference>
<feature type="signal peptide" evidence="5">
    <location>
        <begin position="1"/>
        <end position="31"/>
    </location>
</feature>
<dbReference type="Gene3D" id="2.60.120.200">
    <property type="match status" value="2"/>
</dbReference>
<dbReference type="CDD" id="cd00063">
    <property type="entry name" value="FN3"/>
    <property type="match status" value="1"/>
</dbReference>
<feature type="domain" description="Fibronectin type-III" evidence="6">
    <location>
        <begin position="758"/>
        <end position="845"/>
    </location>
</feature>
<dbReference type="Gene3D" id="2.60.40.10">
    <property type="entry name" value="Immunoglobulins"/>
    <property type="match status" value="1"/>
</dbReference>
<keyword evidence="2 5" id="KW-0732">Signal</keyword>
<reference evidence="7 8" key="1">
    <citation type="submission" date="2019-10" db="EMBL/GenBank/DDBJ databases">
        <title>Description of Paenibacillus choica sp. nov.</title>
        <authorList>
            <person name="Carlier A."/>
            <person name="Qi S."/>
        </authorList>
    </citation>
    <scope>NUCLEOTIDE SEQUENCE [LARGE SCALE GENOMIC DNA]</scope>
    <source>
        <strain evidence="7 8">LMG 31460</strain>
    </source>
</reference>
<dbReference type="InterPro" id="IPR003961">
    <property type="entry name" value="FN3_dom"/>
</dbReference>
<dbReference type="Gene3D" id="2.60.40.1220">
    <property type="match status" value="1"/>
</dbReference>
<evidence type="ECO:0000256" key="4">
    <source>
        <dbReference type="ARBA" id="ARBA00023273"/>
    </source>
</evidence>
<dbReference type="PANTHER" id="PTHR42535">
    <property type="entry name" value="OOKINETE PROTEIN, PUTATIVE-RELATED"/>
    <property type="match status" value="1"/>
</dbReference>
<dbReference type="InterPro" id="IPR014755">
    <property type="entry name" value="Cu-Rt/internalin_Ig-like"/>
</dbReference>
<evidence type="ECO:0000259" key="6">
    <source>
        <dbReference type="PROSITE" id="PS50853"/>
    </source>
</evidence>
<dbReference type="Gene3D" id="3.30.1920.20">
    <property type="match status" value="2"/>
</dbReference>
<accession>A0ABX1Z7R9</accession>
<evidence type="ECO:0000313" key="8">
    <source>
        <dbReference type="Proteomes" id="UP000658690"/>
    </source>
</evidence>
<dbReference type="InterPro" id="IPR032812">
    <property type="entry name" value="SbsA_Ig"/>
</dbReference>
<dbReference type="EMBL" id="WHOC01000110">
    <property type="protein sequence ID" value="NOU88344.1"/>
    <property type="molecule type" value="Genomic_DNA"/>
</dbReference>
<name>A0ABX1Z7R9_9BACL</name>
<dbReference type="SUPFAM" id="SSF49899">
    <property type="entry name" value="Concanavalin A-like lectins/glucanases"/>
    <property type="match status" value="2"/>
</dbReference>
<gene>
    <name evidence="7" type="ORF">GC102_21650</name>
</gene>
<comment type="subcellular location">
    <subcellularLocation>
        <location evidence="1">Cell projection</location>
    </subcellularLocation>
</comment>
<dbReference type="PANTHER" id="PTHR42535:SF2">
    <property type="entry name" value="CHROMOSOME UNDETERMINED SCAFFOLD_146, WHOLE GENOME SHOTGUN SEQUENCE"/>
    <property type="match status" value="1"/>
</dbReference>
<dbReference type="InterPro" id="IPR058094">
    <property type="entry name" value="Ig-like_OmpL47-like"/>
</dbReference>
<dbReference type="SMART" id="SM00282">
    <property type="entry name" value="LamG"/>
    <property type="match status" value="2"/>
</dbReference>
<dbReference type="InterPro" id="IPR013783">
    <property type="entry name" value="Ig-like_fold"/>
</dbReference>
<dbReference type="SUPFAM" id="SSF49265">
    <property type="entry name" value="Fibronectin type III"/>
    <property type="match status" value="1"/>
</dbReference>
<organism evidence="7 8">
    <name type="scientific">Paenibacillus germinis</name>
    <dbReference type="NCBI Taxonomy" id="2654979"/>
    <lineage>
        <taxon>Bacteria</taxon>
        <taxon>Bacillati</taxon>
        <taxon>Bacillota</taxon>
        <taxon>Bacilli</taxon>
        <taxon>Bacillales</taxon>
        <taxon>Paenibacillaceae</taxon>
        <taxon>Paenibacillus</taxon>
    </lineage>
</organism>
<dbReference type="SMART" id="SM00060">
    <property type="entry name" value="FN3"/>
    <property type="match status" value="2"/>
</dbReference>
<protein>
    <recommendedName>
        <fullName evidence="6">Fibronectin type-III domain-containing protein</fullName>
    </recommendedName>
</protein>
<sequence>MKRLKSSNRMLSLVLVGSLLFTVAGVQTVSAAETPTIGEGSTYWVVKPVTTSSSISESDTQIVMTNGLVERIFSKSANMTTVSYKNLYTGASMLAGANPQPDAVIGLDGQMFEVGGSGSSSKTFQFKSYQAGDPIKPYEWTPKSYSDPLDKDKPWAPKGKAITITYEASPDFPDAYKGITIEVHYEIYDGIPVISKTVKVINNGTTNTVVTSLTAEQLALASSNKDKIYLETDFKGDEHNIWRNNDIGRTIKWQNDTDYSLVSSKYEHGPAQTLQTGQSFESFRTFELLHSVDFFEWKQMEIKKMYRTLFPQITDNPIFMHLIADDSATIRKAVDQATGAGFEMIFQSFGSGANTESTDQAYINRHKADYDYAHSKGIYMGAYTMVAARGDQPASDSYQEVWGNMRDLSSPTFNTFWTNTKNFIDKTGLDALEFDGPYPMSINSKYPESSQVNQWTNATKQMGIDVRQRGMYANAADWFYLNGYNKNGIGYEEIAWSQPRQEQLIFGRQAIYNATFQKTPSMGWSFVPIENYHGGGSTASFEPLSQNISDYDFVLAQNFGSGVMAAYRGKELYDSEGTKAVVTKWTDFYKKYKAILNSDIVHIKAPEFDPNNTKRTTGLDAIIHVNTQTKEKGLMMVYNQTDTPRTETISVPLYYTGLTNLQNPPVPVPGSHPKQLKKYGTYPVYDPYLPAAPATYDYPTAQPTNKQVTLSQEGLSNKTYKIDSNGNVLLQVTIPPMSYTWFTAYAPEDAPDTGSLLIPTEVTATSINDHEVSLKWQAPSSPGISIGGYNIYRNGTILAKTLASSFTDQGLNEQTQYIYEISAINGAGSLEGAKSASVSVTTAADSNPPVIRSAGALSGSTVQVEFSEPLDKGSAEKLSNYAINNGVTISSAILQADNKKVTLTVSPMQSEHTYELTVNAVKDTSLAQNPIASDSKMSFQYGPLRAYSLDETSGAAVIDSVNNNNGTIKGNILRVPGLFGNAIQLDGSGFLDIGNNVVNNLEHFSAEAWIKPDSGNDPNAQVIIAQQQTDITTNQWSLYLKNGKLLFSISDGSSAASLLLGDEATAVVKERQWNHVAITRNQDTYNLYLNGKKIATKASIATISQANNPNNMYIGADLNLAGSGPDHLFKGAVDDIRFYNAVLSDSSIQQHAGILNNNQIPVDPSYAYLYDYYKMDETSGTTVADSVGRSTGTINGTASWMTGKVGGAINLNGSTDDLNLGAGNIGHSGQFTLESWIKTNTTSTSSQTIFAQQQSGAAPNSFWWYLNGNALWINYSNEQGTTINIKGGTITANNWYHVALTRNDKTIKLYLNGQKVAEQSSSIFLDQPNNPYPMRIGGNSNGSSILHRFNGLIDEFRIYYTALDGEAISNHYSAELAAFQVYADNGTAAVKLNSIPASTPMLADFSASLQINGGVKQALPINDFHYDSSSRTAIMHFTPLLETNVVQNANVEVVYQGKASTNQFVVPVKLDSVADKTPPLSIASVSPAEPNGSNGWYTSDVTVSLSVNDNLSGVAKTEYQVNDGEWMTYSGTIPAFGEGIYKVGYRSTDQAGNVELTKTIELKVDKTAPTAVLESVTSDTYGQNGWYSHPITLELSSSDNGSGVAKTEYSLDGGTTWITYSAPVTFAQDGVYSISYRTMDKAGNHEAAKTVSFNLDTTAPTIGVTVPGDNNIYQNTGELTPEIVLTDELSGIDSSKTTMMLDTNSYHYGTTISLYTLPLGLHTLVVSSSDLAGNQKSKTVVFQTVASIDSLQVLVTYFATNHGIDNAGIANSLQSKLAHNNLSGFVREVEAQSGKHISIEAAQCLLRDAQYLLSQK</sequence>
<evidence type="ECO:0000256" key="2">
    <source>
        <dbReference type="ARBA" id="ARBA00022729"/>
    </source>
</evidence>
<dbReference type="InterPro" id="IPR036116">
    <property type="entry name" value="FN3_sf"/>
</dbReference>
<evidence type="ECO:0000256" key="1">
    <source>
        <dbReference type="ARBA" id="ARBA00004316"/>
    </source>
</evidence>
<keyword evidence="3" id="KW-1015">Disulfide bond</keyword>
<evidence type="ECO:0000256" key="5">
    <source>
        <dbReference type="SAM" id="SignalP"/>
    </source>
</evidence>
<dbReference type="RefSeq" id="WP_171691368.1">
    <property type="nucleotide sequence ID" value="NZ_WHOC01000110.1"/>
</dbReference>
<dbReference type="Pfam" id="PF13385">
    <property type="entry name" value="Laminin_G_3"/>
    <property type="match status" value="2"/>
</dbReference>
<dbReference type="Pfam" id="PF13205">
    <property type="entry name" value="Big_5"/>
    <property type="match status" value="1"/>
</dbReference>
<dbReference type="NCBIfam" id="NF047446">
    <property type="entry name" value="barrel_OmpL47"/>
    <property type="match status" value="2"/>
</dbReference>
<dbReference type="InterPro" id="IPR001791">
    <property type="entry name" value="Laminin_G"/>
</dbReference>
<dbReference type="Gene3D" id="2.70.98.60">
    <property type="entry name" value="alpha-galactosidase from lactobacil brevis"/>
    <property type="match status" value="1"/>
</dbReference>
<dbReference type="InterPro" id="IPR013320">
    <property type="entry name" value="ConA-like_dom_sf"/>
</dbReference>
<keyword evidence="8" id="KW-1185">Reference proteome</keyword>
<evidence type="ECO:0000313" key="7">
    <source>
        <dbReference type="EMBL" id="NOU88344.1"/>
    </source>
</evidence>
<dbReference type="Pfam" id="PF00041">
    <property type="entry name" value="fn3"/>
    <property type="match status" value="1"/>
</dbReference>
<evidence type="ECO:0000256" key="3">
    <source>
        <dbReference type="ARBA" id="ARBA00023157"/>
    </source>
</evidence>
<dbReference type="PROSITE" id="PS50853">
    <property type="entry name" value="FN3"/>
    <property type="match status" value="1"/>
</dbReference>
<proteinExistence type="predicted"/>
<keyword evidence="4" id="KW-0966">Cell projection</keyword>
<dbReference type="InterPro" id="IPR038417">
    <property type="entry name" value="Alpga-gal_N_sf"/>
</dbReference>
<comment type="caution">
    <text evidence="7">The sequence shown here is derived from an EMBL/GenBank/DDBJ whole genome shotgun (WGS) entry which is preliminary data.</text>
</comment>
<feature type="chain" id="PRO_5045461268" description="Fibronectin type-III domain-containing protein" evidence="5">
    <location>
        <begin position="32"/>
        <end position="1816"/>
    </location>
</feature>
<dbReference type="CDD" id="cd00110">
    <property type="entry name" value="LamG"/>
    <property type="match status" value="1"/>
</dbReference>
<dbReference type="Proteomes" id="UP000658690">
    <property type="component" value="Unassembled WGS sequence"/>
</dbReference>